<sequence>MEIVTINRNNREKILRKKAEEFVFADLTKKEIRELIVRMRRIMKDADGIGLAANQVGLPYRMFVAEIPDEQGRTKFYALFNPKLEKVSEKKRLLEEGCLSVPGVFGTVERAERVTLSAEDKDGRPVKIRAWGLLAHVFQHELDHLEGGLFIDKASSLYKKEADDDGKN</sequence>
<keyword evidence="2" id="KW-0408">Iron</keyword>
<feature type="binding site" evidence="2">
    <location>
        <position position="144"/>
    </location>
    <ligand>
        <name>Fe cation</name>
        <dbReference type="ChEBI" id="CHEBI:24875"/>
    </ligand>
</feature>
<feature type="binding site" evidence="2">
    <location>
        <position position="140"/>
    </location>
    <ligand>
        <name>Fe cation</name>
        <dbReference type="ChEBI" id="CHEBI:24875"/>
    </ligand>
</feature>
<evidence type="ECO:0000313" key="3">
    <source>
        <dbReference type="EMBL" id="OGY97296.1"/>
    </source>
</evidence>
<name>A0A1G2C7V1_9BACT</name>
<dbReference type="NCBIfam" id="NF001159">
    <property type="entry name" value="PRK00150.1-3"/>
    <property type="match status" value="1"/>
</dbReference>
<dbReference type="AlphaFoldDB" id="A0A1G2C7V1"/>
<dbReference type="PANTHER" id="PTHR10458">
    <property type="entry name" value="PEPTIDE DEFORMYLASE"/>
    <property type="match status" value="1"/>
</dbReference>
<proteinExistence type="inferred from homology"/>
<evidence type="ECO:0000313" key="4">
    <source>
        <dbReference type="Proteomes" id="UP000176349"/>
    </source>
</evidence>
<evidence type="ECO:0000256" key="1">
    <source>
        <dbReference type="ARBA" id="ARBA00010759"/>
    </source>
</evidence>
<accession>A0A1G2C7V1</accession>
<dbReference type="Proteomes" id="UP000176349">
    <property type="component" value="Unassembled WGS sequence"/>
</dbReference>
<dbReference type="CDD" id="cd00487">
    <property type="entry name" value="Pep_deformylase"/>
    <property type="match status" value="1"/>
</dbReference>
<dbReference type="PANTHER" id="PTHR10458:SF22">
    <property type="entry name" value="PEPTIDE DEFORMYLASE"/>
    <property type="match status" value="1"/>
</dbReference>
<feature type="active site" evidence="2">
    <location>
        <position position="141"/>
    </location>
</feature>
<dbReference type="EC" id="3.5.1.88" evidence="2"/>
<dbReference type="PRINTS" id="PR01576">
    <property type="entry name" value="PDEFORMYLASE"/>
</dbReference>
<dbReference type="NCBIfam" id="TIGR00079">
    <property type="entry name" value="pept_deformyl"/>
    <property type="match status" value="1"/>
</dbReference>
<dbReference type="EMBL" id="MHKV01000016">
    <property type="protein sequence ID" value="OGY97296.1"/>
    <property type="molecule type" value="Genomic_DNA"/>
</dbReference>
<comment type="catalytic activity">
    <reaction evidence="2">
        <text>N-terminal N-formyl-L-methionyl-[peptide] + H2O = N-terminal L-methionyl-[peptide] + formate</text>
        <dbReference type="Rhea" id="RHEA:24420"/>
        <dbReference type="Rhea" id="RHEA-COMP:10639"/>
        <dbReference type="Rhea" id="RHEA-COMP:10640"/>
        <dbReference type="ChEBI" id="CHEBI:15377"/>
        <dbReference type="ChEBI" id="CHEBI:15740"/>
        <dbReference type="ChEBI" id="CHEBI:49298"/>
        <dbReference type="ChEBI" id="CHEBI:64731"/>
        <dbReference type="EC" id="3.5.1.88"/>
    </reaction>
</comment>
<comment type="similarity">
    <text evidence="1 2">Belongs to the polypeptide deformylase family.</text>
</comment>
<dbReference type="SUPFAM" id="SSF56420">
    <property type="entry name" value="Peptide deformylase"/>
    <property type="match status" value="1"/>
</dbReference>
<dbReference type="InterPro" id="IPR023635">
    <property type="entry name" value="Peptide_deformylase"/>
</dbReference>
<keyword evidence="2" id="KW-0479">Metal-binding</keyword>
<dbReference type="GO" id="GO:0046872">
    <property type="term" value="F:metal ion binding"/>
    <property type="evidence" value="ECO:0007669"/>
    <property type="project" value="UniProtKB-KW"/>
</dbReference>
<dbReference type="Pfam" id="PF01327">
    <property type="entry name" value="Pep_deformylase"/>
    <property type="match status" value="1"/>
</dbReference>
<feature type="binding site" evidence="2">
    <location>
        <position position="98"/>
    </location>
    <ligand>
        <name>Fe cation</name>
        <dbReference type="ChEBI" id="CHEBI:24875"/>
    </ligand>
</feature>
<evidence type="ECO:0000256" key="2">
    <source>
        <dbReference type="HAMAP-Rule" id="MF_00163"/>
    </source>
</evidence>
<keyword evidence="2" id="KW-0648">Protein biosynthesis</keyword>
<organism evidence="3 4">
    <name type="scientific">Candidatus Liptonbacteria bacterium GWC1_60_9</name>
    <dbReference type="NCBI Taxonomy" id="1798645"/>
    <lineage>
        <taxon>Bacteria</taxon>
        <taxon>Candidatus Liptoniibacteriota</taxon>
    </lineage>
</organism>
<dbReference type="GO" id="GO:0006412">
    <property type="term" value="P:translation"/>
    <property type="evidence" value="ECO:0007669"/>
    <property type="project" value="UniProtKB-UniRule"/>
</dbReference>
<dbReference type="Gene3D" id="3.90.45.10">
    <property type="entry name" value="Peptide deformylase"/>
    <property type="match status" value="1"/>
</dbReference>
<gene>
    <name evidence="2" type="primary">def</name>
    <name evidence="3" type="ORF">A2128_03250</name>
</gene>
<reference evidence="3 4" key="1">
    <citation type="journal article" date="2016" name="Nat. Commun.">
        <title>Thousands of microbial genomes shed light on interconnected biogeochemical processes in an aquifer system.</title>
        <authorList>
            <person name="Anantharaman K."/>
            <person name="Brown C.T."/>
            <person name="Hug L.A."/>
            <person name="Sharon I."/>
            <person name="Castelle C.J."/>
            <person name="Probst A.J."/>
            <person name="Thomas B.C."/>
            <person name="Singh A."/>
            <person name="Wilkins M.J."/>
            <person name="Karaoz U."/>
            <person name="Brodie E.L."/>
            <person name="Williams K.H."/>
            <person name="Hubbard S.S."/>
            <person name="Banfield J.F."/>
        </authorList>
    </citation>
    <scope>NUCLEOTIDE SEQUENCE [LARGE SCALE GENOMIC DNA]</scope>
</reference>
<protein>
    <recommendedName>
        <fullName evidence="2">Peptide deformylase</fullName>
        <shortName evidence="2">PDF</shortName>
        <ecNumber evidence="2">3.5.1.88</ecNumber>
    </recommendedName>
    <alternativeName>
        <fullName evidence="2">Polypeptide deformylase</fullName>
    </alternativeName>
</protein>
<comment type="caution">
    <text evidence="3">The sequence shown here is derived from an EMBL/GenBank/DDBJ whole genome shotgun (WGS) entry which is preliminary data.</text>
</comment>
<dbReference type="HAMAP" id="MF_00163">
    <property type="entry name" value="Pep_deformylase"/>
    <property type="match status" value="1"/>
</dbReference>
<dbReference type="GO" id="GO:0042586">
    <property type="term" value="F:peptide deformylase activity"/>
    <property type="evidence" value="ECO:0007669"/>
    <property type="project" value="UniProtKB-UniRule"/>
</dbReference>
<comment type="cofactor">
    <cofactor evidence="2">
        <name>Fe(2+)</name>
        <dbReference type="ChEBI" id="CHEBI:29033"/>
    </cofactor>
    <text evidence="2">Binds 1 Fe(2+) ion.</text>
</comment>
<keyword evidence="2" id="KW-0378">Hydrolase</keyword>
<comment type="function">
    <text evidence="2">Removes the formyl group from the N-terminal Met of newly synthesized proteins. Requires at least a dipeptide for an efficient rate of reaction. N-terminal L-methionine is a prerequisite for activity but the enzyme has broad specificity at other positions.</text>
</comment>
<dbReference type="PIRSF" id="PIRSF004749">
    <property type="entry name" value="Pep_def"/>
    <property type="match status" value="1"/>
</dbReference>
<dbReference type="InterPro" id="IPR036821">
    <property type="entry name" value="Peptide_deformylase_sf"/>
</dbReference>